<reference evidence="6 7" key="1">
    <citation type="submission" date="2019-08" db="EMBL/GenBank/DDBJ databases">
        <authorList>
            <person name="Alioto T."/>
            <person name="Alioto T."/>
            <person name="Gomez Garrido J."/>
        </authorList>
    </citation>
    <scope>NUCLEOTIDE SEQUENCE [LARGE SCALE GENOMIC DNA]</scope>
</reference>
<keyword evidence="3 5" id="KW-1133">Transmembrane helix</keyword>
<organism evidence="6 7">
    <name type="scientific">Cinara cedri</name>
    <dbReference type="NCBI Taxonomy" id="506608"/>
    <lineage>
        <taxon>Eukaryota</taxon>
        <taxon>Metazoa</taxon>
        <taxon>Ecdysozoa</taxon>
        <taxon>Arthropoda</taxon>
        <taxon>Hexapoda</taxon>
        <taxon>Insecta</taxon>
        <taxon>Pterygota</taxon>
        <taxon>Neoptera</taxon>
        <taxon>Paraneoptera</taxon>
        <taxon>Hemiptera</taxon>
        <taxon>Sternorrhyncha</taxon>
        <taxon>Aphidomorpha</taxon>
        <taxon>Aphidoidea</taxon>
        <taxon>Aphididae</taxon>
        <taxon>Lachninae</taxon>
        <taxon>Cinara</taxon>
    </lineage>
</organism>
<evidence type="ECO:0000256" key="1">
    <source>
        <dbReference type="ARBA" id="ARBA00004370"/>
    </source>
</evidence>
<evidence type="ECO:0000256" key="3">
    <source>
        <dbReference type="ARBA" id="ARBA00022989"/>
    </source>
</evidence>
<evidence type="ECO:0000313" key="6">
    <source>
        <dbReference type="EMBL" id="VVC39161.1"/>
    </source>
</evidence>
<dbReference type="Proteomes" id="UP000325440">
    <property type="component" value="Unassembled WGS sequence"/>
</dbReference>
<keyword evidence="7" id="KW-1185">Reference proteome</keyword>
<feature type="transmembrane region" description="Helical" evidence="5">
    <location>
        <begin position="20"/>
        <end position="42"/>
    </location>
</feature>
<keyword evidence="4 5" id="KW-0472">Membrane</keyword>
<gene>
    <name evidence="6" type="ORF">CINCED_3A024588</name>
</gene>
<dbReference type="InterPro" id="IPR000276">
    <property type="entry name" value="GPCR_Rhodpsn"/>
</dbReference>
<dbReference type="AlphaFoldDB" id="A0A5E4N5G6"/>
<evidence type="ECO:0000313" key="7">
    <source>
        <dbReference type="Proteomes" id="UP000325440"/>
    </source>
</evidence>
<protein>
    <submittedName>
        <fullName evidence="6">G protein-coupled receptor, rhodopsin-like</fullName>
    </submittedName>
</protein>
<dbReference type="GO" id="GO:0016020">
    <property type="term" value="C:membrane"/>
    <property type="evidence" value="ECO:0007669"/>
    <property type="project" value="UniProtKB-SubCell"/>
</dbReference>
<comment type="subcellular location">
    <subcellularLocation>
        <location evidence="1">Membrane</location>
    </subcellularLocation>
</comment>
<dbReference type="PRINTS" id="PR00237">
    <property type="entry name" value="GPCRRHODOPSN"/>
</dbReference>
<dbReference type="Gene3D" id="1.20.1070.10">
    <property type="entry name" value="Rhodopsin 7-helix transmembrane proteins"/>
    <property type="match status" value="1"/>
</dbReference>
<keyword evidence="2 5" id="KW-0812">Transmembrane</keyword>
<keyword evidence="6" id="KW-0675">Receptor</keyword>
<accession>A0A5E4N5G6</accession>
<dbReference type="GO" id="GO:0004930">
    <property type="term" value="F:G protein-coupled receptor activity"/>
    <property type="evidence" value="ECO:0007669"/>
    <property type="project" value="InterPro"/>
</dbReference>
<evidence type="ECO:0000256" key="5">
    <source>
        <dbReference type="SAM" id="Phobius"/>
    </source>
</evidence>
<evidence type="ECO:0000256" key="4">
    <source>
        <dbReference type="ARBA" id="ARBA00023136"/>
    </source>
</evidence>
<proteinExistence type="predicted"/>
<name>A0A5E4N5G6_9HEMI</name>
<evidence type="ECO:0000256" key="2">
    <source>
        <dbReference type="ARBA" id="ARBA00022692"/>
    </source>
</evidence>
<dbReference type="OrthoDB" id="10394781at2759"/>
<dbReference type="EMBL" id="CABPRJ010001894">
    <property type="protein sequence ID" value="VVC39161.1"/>
    <property type="molecule type" value="Genomic_DNA"/>
</dbReference>
<feature type="transmembrane region" description="Helical" evidence="5">
    <location>
        <begin position="54"/>
        <end position="76"/>
    </location>
</feature>
<dbReference type="SUPFAM" id="SSF81321">
    <property type="entry name" value="Family A G protein-coupled receptor-like"/>
    <property type="match status" value="1"/>
</dbReference>
<sequence length="107" mass="11709">MAVTSKLVDDDFSTFATPLMAMHVLFVAIVGVVANLCVFLALSMGHKVSNNLLLLNLCVADCMVCIISGPLTILSWEWPVLSSYTIINALQSRMARLEEKYSNTGQK</sequence>